<reference evidence="4 5" key="1">
    <citation type="submission" date="2018-12" db="EMBL/GenBank/DDBJ databases">
        <title>Persistence of Moraxella catarrhalis in Chronic Obstructive Pulmonary Disease and Regulation of the Hag/MID Adhesin.</title>
        <authorList>
            <person name="Murphy T."/>
            <person name="Zhao X."/>
            <person name="Vyas G."/>
            <person name="Aluvathingal J."/>
            <person name="Nadendla S."/>
            <person name="Tallon L."/>
            <person name="Tettelin H."/>
        </authorList>
    </citation>
    <scope>NUCLEOTIDE SEQUENCE [LARGE SCALE GENOMIC DNA]</scope>
    <source>
        <strain evidence="3 4">173P27B1</strain>
        <strain evidence="2 5">46P58B1</strain>
    </source>
</reference>
<dbReference type="AlphaFoldDB" id="A0A3A9MA07"/>
<sequence length="91" mass="10465">MKTKVVNKYKEPYDVYIGRGSKWGNPYPITANQDRKTVIQAYKKYLLNSPELLKDLHELKGKTLGCFCKPKPCHGDVLIELINQLDKPKSD</sequence>
<evidence type="ECO:0000259" key="1">
    <source>
        <dbReference type="Pfam" id="PF14216"/>
    </source>
</evidence>
<protein>
    <recommendedName>
        <fullName evidence="1">DUF4326 domain-containing protein</fullName>
    </recommendedName>
</protein>
<dbReference type="Proteomes" id="UP000268436">
    <property type="component" value="Unassembled WGS sequence"/>
</dbReference>
<dbReference type="Proteomes" id="UP000280228">
    <property type="component" value="Chromosome"/>
</dbReference>
<dbReference type="EMBL" id="CP034662">
    <property type="protein sequence ID" value="AZQ94140.1"/>
    <property type="molecule type" value="Genomic_DNA"/>
</dbReference>
<feature type="domain" description="DUF4326" evidence="1">
    <location>
        <begin position="4"/>
        <end position="80"/>
    </location>
</feature>
<dbReference type="EMBL" id="RYER01000003">
    <property type="protein sequence ID" value="RUO17551.1"/>
    <property type="molecule type" value="Genomic_DNA"/>
</dbReference>
<keyword evidence="4" id="KW-1185">Reference proteome</keyword>
<evidence type="ECO:0000313" key="4">
    <source>
        <dbReference type="Proteomes" id="UP000268436"/>
    </source>
</evidence>
<gene>
    <name evidence="2" type="ORF">EJK53_0886</name>
    <name evidence="3" type="ORF">EJK54_1066</name>
</gene>
<dbReference type="RefSeq" id="WP_003667885.1">
    <property type="nucleotide sequence ID" value="NZ_CP034662.1"/>
</dbReference>
<evidence type="ECO:0000313" key="5">
    <source>
        <dbReference type="Proteomes" id="UP000280228"/>
    </source>
</evidence>
<evidence type="ECO:0000313" key="2">
    <source>
        <dbReference type="EMBL" id="AZQ94140.1"/>
    </source>
</evidence>
<accession>A0A3A9MA07</accession>
<evidence type="ECO:0000313" key="3">
    <source>
        <dbReference type="EMBL" id="RUO17551.1"/>
    </source>
</evidence>
<dbReference type="Pfam" id="PF14216">
    <property type="entry name" value="DUF4326"/>
    <property type="match status" value="1"/>
</dbReference>
<name>A0A3A9MA07_MORCA</name>
<organism evidence="2 5">
    <name type="scientific">Moraxella catarrhalis</name>
    <name type="common">Branhamella catarrhalis</name>
    <dbReference type="NCBI Taxonomy" id="480"/>
    <lineage>
        <taxon>Bacteria</taxon>
        <taxon>Pseudomonadati</taxon>
        <taxon>Pseudomonadota</taxon>
        <taxon>Gammaproteobacteria</taxon>
        <taxon>Moraxellales</taxon>
        <taxon>Moraxellaceae</taxon>
        <taxon>Moraxella</taxon>
    </lineage>
</organism>
<dbReference type="InterPro" id="IPR025475">
    <property type="entry name" value="DUF4326"/>
</dbReference>
<proteinExistence type="predicted"/>